<dbReference type="Pfam" id="PF02518">
    <property type="entry name" value="HATPase_c"/>
    <property type="match status" value="1"/>
</dbReference>
<evidence type="ECO:0000256" key="9">
    <source>
        <dbReference type="SAM" id="Phobius"/>
    </source>
</evidence>
<keyword evidence="4" id="KW-0808">Transferase</keyword>
<keyword evidence="9" id="KW-0812">Transmembrane</keyword>
<keyword evidence="5" id="KW-0547">Nucleotide-binding</keyword>
<dbReference type="GO" id="GO:0005524">
    <property type="term" value="F:ATP binding"/>
    <property type="evidence" value="ECO:0007669"/>
    <property type="project" value="UniProtKB-KW"/>
</dbReference>
<dbReference type="Gene3D" id="3.30.565.10">
    <property type="entry name" value="Histidine kinase-like ATPase, C-terminal domain"/>
    <property type="match status" value="1"/>
</dbReference>
<evidence type="ECO:0000256" key="2">
    <source>
        <dbReference type="ARBA" id="ARBA00012438"/>
    </source>
</evidence>
<dbReference type="SUPFAM" id="SSF47384">
    <property type="entry name" value="Homodimeric domain of signal transducing histidine kinase"/>
    <property type="match status" value="1"/>
</dbReference>
<evidence type="ECO:0000256" key="7">
    <source>
        <dbReference type="ARBA" id="ARBA00022840"/>
    </source>
</evidence>
<dbReference type="GO" id="GO:0000155">
    <property type="term" value="F:phosphorelay sensor kinase activity"/>
    <property type="evidence" value="ECO:0007669"/>
    <property type="project" value="InterPro"/>
</dbReference>
<evidence type="ECO:0000256" key="4">
    <source>
        <dbReference type="ARBA" id="ARBA00022679"/>
    </source>
</evidence>
<keyword evidence="3" id="KW-0597">Phosphoprotein</keyword>
<dbReference type="RefSeq" id="WP_136371508.1">
    <property type="nucleotide sequence ID" value="NZ_SSOB01000026.1"/>
</dbReference>
<keyword evidence="8" id="KW-0902">Two-component regulatory system</keyword>
<accession>A0A4S4BMZ6</accession>
<dbReference type="PANTHER" id="PTHR43711:SF1">
    <property type="entry name" value="HISTIDINE KINASE 1"/>
    <property type="match status" value="1"/>
</dbReference>
<dbReference type="SUPFAM" id="SSF55874">
    <property type="entry name" value="ATPase domain of HSP90 chaperone/DNA topoisomerase II/histidine kinase"/>
    <property type="match status" value="1"/>
</dbReference>
<feature type="domain" description="Histidine kinase" evidence="10">
    <location>
        <begin position="454"/>
        <end position="683"/>
    </location>
</feature>
<evidence type="ECO:0000313" key="12">
    <source>
        <dbReference type="Proteomes" id="UP000310636"/>
    </source>
</evidence>
<feature type="transmembrane region" description="Helical" evidence="9">
    <location>
        <begin position="266"/>
        <end position="283"/>
    </location>
</feature>
<sequence>MNVIIRISPFLLCLLFLLAACCSVLGVPMTSAQPSYVRYGTADLTFADAPIQSVSLEGEWEWYANELLNPDQLALQTGKPSYIHVPEEKASRFKYGTYSLKLALLPVEIGRQKALYIDDIASAYKVWIDGKLLGGIGAVGASKEGETPQSRTKLLFFEPSSTQAIVVVQFSNFTFRSEGSFRAVTFGDADYLENRLIMNKLSATLTIGGLLVIGLYHLIIFGTRRRDLSTLFVGLFAVDIGLRGWIKDTYLVDLVAPFLSWESIVKLDYMTGYAAYLILVLIIKQMFPREMNRMAANLSHAFTVLFALYIAATPAEVYTKTLTYQFATMFLFSLYTIGYVCILAARRRRDGAWVNIVGYIGIAIACINDVLLYQRVIQTTEMLYEAIFLFVLLQAVLVSYRHSRLFDRNVALSNDLRLLNSTLEHKVADRTADLNRNNAELARMHRSRTEMLANISHDMGSPLTGIQMNMQLMKQGLVKADQQPEFVQSMLDKAAYIKRLNDDLFELSLLESGQLGFRFRRMEWRGCMDELVRKLKANLVGLGTDLQVGVMDTKVEDEEAWVRADPTRIMQALNNYVENAVKFSRVPGSAVIVNCRIASSENTHGTHSYDVIVEVQDCGPGIAEEDLPYVFDRFYRKAEGNANGSGLGLTIVREIVERHGGRVGVVSRAGEGSLFFFSLPAYPAAPPGHE</sequence>
<dbReference type="AlphaFoldDB" id="A0A4S4BMZ6"/>
<evidence type="ECO:0000259" key="10">
    <source>
        <dbReference type="PROSITE" id="PS50109"/>
    </source>
</evidence>
<evidence type="ECO:0000256" key="1">
    <source>
        <dbReference type="ARBA" id="ARBA00000085"/>
    </source>
</evidence>
<dbReference type="PROSITE" id="PS51257">
    <property type="entry name" value="PROKAR_LIPOPROTEIN"/>
    <property type="match status" value="1"/>
</dbReference>
<dbReference type="EC" id="2.7.13.3" evidence="2"/>
<dbReference type="EMBL" id="SSOB01000026">
    <property type="protein sequence ID" value="THF76231.1"/>
    <property type="molecule type" value="Genomic_DNA"/>
</dbReference>
<name>A0A4S4BMZ6_9BACL</name>
<dbReference type="Proteomes" id="UP000310636">
    <property type="component" value="Unassembled WGS sequence"/>
</dbReference>
<evidence type="ECO:0000256" key="5">
    <source>
        <dbReference type="ARBA" id="ARBA00022741"/>
    </source>
</evidence>
<dbReference type="SMART" id="SM00388">
    <property type="entry name" value="HisKA"/>
    <property type="match status" value="1"/>
</dbReference>
<evidence type="ECO:0000256" key="8">
    <source>
        <dbReference type="ARBA" id="ARBA00023012"/>
    </source>
</evidence>
<feature type="transmembrane region" description="Helical" evidence="9">
    <location>
        <begin position="201"/>
        <end position="221"/>
    </location>
</feature>
<comment type="caution">
    <text evidence="11">The sequence shown here is derived from an EMBL/GenBank/DDBJ whole genome shotgun (WGS) entry which is preliminary data.</text>
</comment>
<dbReference type="CDD" id="cd00075">
    <property type="entry name" value="HATPase"/>
    <property type="match status" value="1"/>
</dbReference>
<evidence type="ECO:0000256" key="6">
    <source>
        <dbReference type="ARBA" id="ARBA00022777"/>
    </source>
</evidence>
<proteinExistence type="predicted"/>
<evidence type="ECO:0000256" key="3">
    <source>
        <dbReference type="ARBA" id="ARBA00022553"/>
    </source>
</evidence>
<dbReference type="InterPro" id="IPR005467">
    <property type="entry name" value="His_kinase_dom"/>
</dbReference>
<keyword evidence="7" id="KW-0067">ATP-binding</keyword>
<dbReference type="Gene3D" id="1.10.287.130">
    <property type="match status" value="1"/>
</dbReference>
<dbReference type="CDD" id="cd00082">
    <property type="entry name" value="HisKA"/>
    <property type="match status" value="1"/>
</dbReference>
<feature type="transmembrane region" description="Helical" evidence="9">
    <location>
        <begin position="295"/>
        <end position="312"/>
    </location>
</feature>
<keyword evidence="6" id="KW-0418">Kinase</keyword>
<feature type="transmembrane region" description="Helical" evidence="9">
    <location>
        <begin position="382"/>
        <end position="400"/>
    </location>
</feature>
<feature type="transmembrane region" description="Helical" evidence="9">
    <location>
        <begin position="352"/>
        <end position="376"/>
    </location>
</feature>
<dbReference type="OrthoDB" id="9809348at2"/>
<dbReference type="InterPro" id="IPR050736">
    <property type="entry name" value="Sensor_HK_Regulatory"/>
</dbReference>
<feature type="transmembrane region" description="Helical" evidence="9">
    <location>
        <begin position="324"/>
        <end position="345"/>
    </location>
</feature>
<dbReference type="PRINTS" id="PR00344">
    <property type="entry name" value="BCTRLSENSOR"/>
</dbReference>
<dbReference type="Pfam" id="PF07695">
    <property type="entry name" value="7TMR-DISM_7TM"/>
    <property type="match status" value="1"/>
</dbReference>
<dbReference type="InterPro" id="IPR011623">
    <property type="entry name" value="7TMR_DISM_rcpt_extracell_dom1"/>
</dbReference>
<reference evidence="11 12" key="1">
    <citation type="submission" date="2019-04" db="EMBL/GenBank/DDBJ databases">
        <title>Cohnella sp. nov. isolated from preserved vegetables.</title>
        <authorList>
            <person name="Lin S.-Y."/>
            <person name="Hung M.-H."/>
            <person name="Young C.-C."/>
        </authorList>
    </citation>
    <scope>NUCLEOTIDE SEQUENCE [LARGE SCALE GENOMIC DNA]</scope>
    <source>
        <strain evidence="11 12">CC-MHH1044</strain>
    </source>
</reference>
<keyword evidence="12" id="KW-1185">Reference proteome</keyword>
<dbReference type="PANTHER" id="PTHR43711">
    <property type="entry name" value="TWO-COMPONENT HISTIDINE KINASE"/>
    <property type="match status" value="1"/>
</dbReference>
<comment type="catalytic activity">
    <reaction evidence="1">
        <text>ATP + protein L-histidine = ADP + protein N-phospho-L-histidine.</text>
        <dbReference type="EC" id="2.7.13.3"/>
    </reaction>
</comment>
<dbReference type="InterPro" id="IPR004358">
    <property type="entry name" value="Sig_transdc_His_kin-like_C"/>
</dbReference>
<dbReference type="Pfam" id="PF00512">
    <property type="entry name" value="HisKA"/>
    <property type="match status" value="1"/>
</dbReference>
<dbReference type="InterPro" id="IPR003594">
    <property type="entry name" value="HATPase_dom"/>
</dbReference>
<dbReference type="SMART" id="SM00387">
    <property type="entry name" value="HATPase_c"/>
    <property type="match status" value="1"/>
</dbReference>
<keyword evidence="9" id="KW-1133">Transmembrane helix</keyword>
<dbReference type="InterPro" id="IPR036097">
    <property type="entry name" value="HisK_dim/P_sf"/>
</dbReference>
<dbReference type="PROSITE" id="PS50109">
    <property type="entry name" value="HIS_KIN"/>
    <property type="match status" value="1"/>
</dbReference>
<feature type="transmembrane region" description="Helical" evidence="9">
    <location>
        <begin position="228"/>
        <end position="246"/>
    </location>
</feature>
<organism evidence="11 12">
    <name type="scientific">Cohnella fermenti</name>
    <dbReference type="NCBI Taxonomy" id="2565925"/>
    <lineage>
        <taxon>Bacteria</taxon>
        <taxon>Bacillati</taxon>
        <taxon>Bacillota</taxon>
        <taxon>Bacilli</taxon>
        <taxon>Bacillales</taxon>
        <taxon>Paenibacillaceae</taxon>
        <taxon>Cohnella</taxon>
    </lineage>
</organism>
<gene>
    <name evidence="11" type="ORF">E6C55_19585</name>
</gene>
<protein>
    <recommendedName>
        <fullName evidence="2">histidine kinase</fullName>
        <ecNumber evidence="2">2.7.13.3</ecNumber>
    </recommendedName>
</protein>
<dbReference type="InterPro" id="IPR003661">
    <property type="entry name" value="HisK_dim/P_dom"/>
</dbReference>
<evidence type="ECO:0000313" key="11">
    <source>
        <dbReference type="EMBL" id="THF76231.1"/>
    </source>
</evidence>
<keyword evidence="9" id="KW-0472">Membrane</keyword>
<dbReference type="InterPro" id="IPR036890">
    <property type="entry name" value="HATPase_C_sf"/>
</dbReference>